<evidence type="ECO:0000256" key="3">
    <source>
        <dbReference type="ARBA" id="ARBA00004632"/>
    </source>
</evidence>
<evidence type="ECO:0000256" key="7">
    <source>
        <dbReference type="ARBA" id="ARBA00022801"/>
    </source>
</evidence>
<comment type="catalytic activity">
    <reaction evidence="14">
        <text>(9Z)-octadecenoyl-CoA + H2O = (9Z)-octadecenoate + CoA + H(+)</text>
        <dbReference type="Rhea" id="RHEA:40139"/>
        <dbReference type="ChEBI" id="CHEBI:15377"/>
        <dbReference type="ChEBI" id="CHEBI:15378"/>
        <dbReference type="ChEBI" id="CHEBI:30823"/>
        <dbReference type="ChEBI" id="CHEBI:57287"/>
        <dbReference type="ChEBI" id="CHEBI:57387"/>
    </reaction>
    <physiologicalReaction direction="left-to-right" evidence="14">
        <dbReference type="Rhea" id="RHEA:40140"/>
    </physiologicalReaction>
</comment>
<dbReference type="Gene3D" id="3.10.129.10">
    <property type="entry name" value="Hotdog Thioesterase"/>
    <property type="match status" value="1"/>
</dbReference>
<comment type="catalytic activity">
    <reaction evidence="20">
        <text>hexadecanoyl-CoA + H2O = hexadecanoate + CoA + H(+)</text>
        <dbReference type="Rhea" id="RHEA:16645"/>
        <dbReference type="ChEBI" id="CHEBI:7896"/>
        <dbReference type="ChEBI" id="CHEBI:15377"/>
        <dbReference type="ChEBI" id="CHEBI:15378"/>
        <dbReference type="ChEBI" id="CHEBI:57287"/>
        <dbReference type="ChEBI" id="CHEBI:57379"/>
        <dbReference type="EC" id="3.1.2.2"/>
    </reaction>
    <physiologicalReaction direction="left-to-right" evidence="20">
        <dbReference type="Rhea" id="RHEA:16646"/>
    </physiologicalReaction>
</comment>
<evidence type="ECO:0000256" key="2">
    <source>
        <dbReference type="ARBA" id="ARBA00004496"/>
    </source>
</evidence>
<comment type="catalytic activity">
    <reaction evidence="22">
        <text>dodecanoyl-CoA + H2O = dodecanoate + CoA + H(+)</text>
        <dbReference type="Rhea" id="RHEA:30135"/>
        <dbReference type="ChEBI" id="CHEBI:15377"/>
        <dbReference type="ChEBI" id="CHEBI:15378"/>
        <dbReference type="ChEBI" id="CHEBI:18262"/>
        <dbReference type="ChEBI" id="CHEBI:57287"/>
        <dbReference type="ChEBI" id="CHEBI:57375"/>
    </reaction>
    <physiologicalReaction direction="left-to-right" evidence="22">
        <dbReference type="Rhea" id="RHEA:30136"/>
    </physiologicalReaction>
</comment>
<proteinExistence type="inferred from homology"/>
<keyword evidence="8" id="KW-0276">Fatty acid metabolism</keyword>
<keyword evidence="10" id="KW-0443">Lipid metabolism</keyword>
<dbReference type="SUPFAM" id="SSF54637">
    <property type="entry name" value="Thioesterase/thiol ester dehydrase-isomerase"/>
    <property type="match status" value="1"/>
</dbReference>
<comment type="catalytic activity">
    <reaction evidence="19">
        <text>octanoyl-CoA + H2O = octanoate + CoA + H(+)</text>
        <dbReference type="Rhea" id="RHEA:30143"/>
        <dbReference type="ChEBI" id="CHEBI:15377"/>
        <dbReference type="ChEBI" id="CHEBI:15378"/>
        <dbReference type="ChEBI" id="CHEBI:25646"/>
        <dbReference type="ChEBI" id="CHEBI:57287"/>
        <dbReference type="ChEBI" id="CHEBI:57386"/>
    </reaction>
    <physiologicalReaction direction="left-to-right" evidence="19">
        <dbReference type="Rhea" id="RHEA:30144"/>
    </physiologicalReaction>
</comment>
<evidence type="ECO:0000256" key="8">
    <source>
        <dbReference type="ARBA" id="ARBA00022832"/>
    </source>
</evidence>
<evidence type="ECO:0000256" key="15">
    <source>
        <dbReference type="ARBA" id="ARBA00038456"/>
    </source>
</evidence>
<dbReference type="GO" id="GO:0005737">
    <property type="term" value="C:cytoplasm"/>
    <property type="evidence" value="ECO:0007669"/>
    <property type="project" value="UniProtKB-SubCell"/>
</dbReference>
<dbReference type="PANTHER" id="PTHR12418">
    <property type="entry name" value="ACYL-COENZYME A THIOESTERASE THEM4"/>
    <property type="match status" value="1"/>
</dbReference>
<evidence type="ECO:0000256" key="5">
    <source>
        <dbReference type="ARBA" id="ARBA00022490"/>
    </source>
</evidence>
<dbReference type="CDD" id="cd03443">
    <property type="entry name" value="PaaI_thioesterase"/>
    <property type="match status" value="1"/>
</dbReference>
<evidence type="ECO:0000256" key="19">
    <source>
        <dbReference type="ARBA" id="ARBA00047588"/>
    </source>
</evidence>
<organism evidence="26 27">
    <name type="scientific">Candidatus Fimisoma avicola</name>
    <dbReference type="NCBI Taxonomy" id="2840826"/>
    <lineage>
        <taxon>Bacteria</taxon>
        <taxon>Bacillati</taxon>
        <taxon>Bacillota</taxon>
        <taxon>Clostridia</taxon>
        <taxon>Eubacteriales</taxon>
        <taxon>Candidatus Fimisoma</taxon>
    </lineage>
</organism>
<dbReference type="GO" id="GO:0006631">
    <property type="term" value="P:fatty acid metabolic process"/>
    <property type="evidence" value="ECO:0007669"/>
    <property type="project" value="UniProtKB-KW"/>
</dbReference>
<comment type="caution">
    <text evidence="26">The sequence shown here is derived from an EMBL/GenBank/DDBJ whole genome shotgun (WGS) entry which is preliminary data.</text>
</comment>
<evidence type="ECO:0000256" key="14">
    <source>
        <dbReference type="ARBA" id="ARBA00037002"/>
    </source>
</evidence>
<dbReference type="GO" id="GO:0016020">
    <property type="term" value="C:membrane"/>
    <property type="evidence" value="ECO:0007669"/>
    <property type="project" value="UniProtKB-SubCell"/>
</dbReference>
<evidence type="ECO:0000256" key="23">
    <source>
        <dbReference type="ARBA" id="ARBA00048180"/>
    </source>
</evidence>
<dbReference type="InterPro" id="IPR029069">
    <property type="entry name" value="HotDog_dom_sf"/>
</dbReference>
<evidence type="ECO:0000313" key="27">
    <source>
        <dbReference type="Proteomes" id="UP000824091"/>
    </source>
</evidence>
<keyword evidence="11" id="KW-0472">Membrane</keyword>
<evidence type="ECO:0000256" key="18">
    <source>
        <dbReference type="ARBA" id="ARBA00043210"/>
    </source>
</evidence>
<comment type="catalytic activity">
    <reaction evidence="21">
        <text>decanoyl-CoA + H2O = decanoate + CoA + H(+)</text>
        <dbReference type="Rhea" id="RHEA:40059"/>
        <dbReference type="ChEBI" id="CHEBI:15377"/>
        <dbReference type="ChEBI" id="CHEBI:15378"/>
        <dbReference type="ChEBI" id="CHEBI:27689"/>
        <dbReference type="ChEBI" id="CHEBI:57287"/>
        <dbReference type="ChEBI" id="CHEBI:61430"/>
    </reaction>
    <physiologicalReaction direction="left-to-right" evidence="21">
        <dbReference type="Rhea" id="RHEA:40060"/>
    </physiologicalReaction>
</comment>
<reference evidence="26" key="1">
    <citation type="submission" date="2020-10" db="EMBL/GenBank/DDBJ databases">
        <authorList>
            <person name="Gilroy R."/>
        </authorList>
    </citation>
    <scope>NUCLEOTIDE SEQUENCE</scope>
    <source>
        <strain evidence="26">11300</strain>
    </source>
</reference>
<dbReference type="PANTHER" id="PTHR12418:SF19">
    <property type="entry name" value="ACYL-COENZYME A THIOESTERASE THEM4"/>
    <property type="match status" value="1"/>
</dbReference>
<keyword evidence="5" id="KW-0963">Cytoplasm</keyword>
<evidence type="ECO:0000256" key="24">
    <source>
        <dbReference type="SAM" id="MobiDB-lite"/>
    </source>
</evidence>
<dbReference type="EMBL" id="DVMO01000025">
    <property type="protein sequence ID" value="HIU27058.1"/>
    <property type="molecule type" value="Genomic_DNA"/>
</dbReference>
<reference evidence="26" key="2">
    <citation type="journal article" date="2021" name="PeerJ">
        <title>Extensive microbial diversity within the chicken gut microbiome revealed by metagenomics and culture.</title>
        <authorList>
            <person name="Gilroy R."/>
            <person name="Ravi A."/>
            <person name="Getino M."/>
            <person name="Pursley I."/>
            <person name="Horton D.L."/>
            <person name="Alikhan N.F."/>
            <person name="Baker D."/>
            <person name="Gharbi K."/>
            <person name="Hall N."/>
            <person name="Watson M."/>
            <person name="Adriaenssens E.M."/>
            <person name="Foster-Nyarko E."/>
            <person name="Jarju S."/>
            <person name="Secka A."/>
            <person name="Antonio M."/>
            <person name="Oren A."/>
            <person name="Chaudhuri R.R."/>
            <person name="La Ragione R."/>
            <person name="Hildebrand F."/>
            <person name="Pallen M.J."/>
        </authorList>
    </citation>
    <scope>NUCLEOTIDE SEQUENCE</scope>
    <source>
        <strain evidence="26">11300</strain>
    </source>
</reference>
<evidence type="ECO:0000256" key="1">
    <source>
        <dbReference type="ARBA" id="ARBA00004170"/>
    </source>
</evidence>
<evidence type="ECO:0000256" key="10">
    <source>
        <dbReference type="ARBA" id="ARBA00023098"/>
    </source>
</evidence>
<dbReference type="EC" id="3.1.2.2" evidence="16"/>
<keyword evidence="7" id="KW-0378">Hydrolase</keyword>
<comment type="subcellular location">
    <subcellularLocation>
        <location evidence="3">Cell projection</location>
        <location evidence="3">Ruffle membrane</location>
    </subcellularLocation>
    <subcellularLocation>
        <location evidence="2">Cytoplasm</location>
    </subcellularLocation>
    <subcellularLocation>
        <location evidence="1">Membrane</location>
        <topology evidence="1">Peripheral membrane protein</topology>
    </subcellularLocation>
</comment>
<keyword evidence="12" id="KW-0966">Cell projection</keyword>
<evidence type="ECO:0000256" key="11">
    <source>
        <dbReference type="ARBA" id="ARBA00023136"/>
    </source>
</evidence>
<sequence>MKITRKKSKVIAKQLPTTSGIICGTENPVSLHCRFYELESGEVATMFTPEEIHEGHRGIMHGGISGAVLDELMGRATLHSDIYKDKDWVTSSVTAEMTVKYKKPILVGQKMYGFGRIDRAEGRCFYNSAEILDENGEVMSTATGVYVQVELPRDKDPEYRQTSKDREALRPDDPKEL</sequence>
<dbReference type="Pfam" id="PF03061">
    <property type="entry name" value="4HBT"/>
    <property type="match status" value="1"/>
</dbReference>
<comment type="catalytic activity">
    <reaction evidence="23">
        <text>tetradecanoyl-CoA + H2O = tetradecanoate + CoA + H(+)</text>
        <dbReference type="Rhea" id="RHEA:40119"/>
        <dbReference type="ChEBI" id="CHEBI:15377"/>
        <dbReference type="ChEBI" id="CHEBI:15378"/>
        <dbReference type="ChEBI" id="CHEBI:30807"/>
        <dbReference type="ChEBI" id="CHEBI:57287"/>
        <dbReference type="ChEBI" id="CHEBI:57385"/>
    </reaction>
    <physiologicalReaction direction="left-to-right" evidence="23">
        <dbReference type="Rhea" id="RHEA:40120"/>
    </physiologicalReaction>
</comment>
<keyword evidence="6" id="KW-0053">Apoptosis</keyword>
<evidence type="ECO:0000256" key="17">
    <source>
        <dbReference type="ARBA" id="ARBA00040123"/>
    </source>
</evidence>
<evidence type="ECO:0000256" key="21">
    <source>
        <dbReference type="ARBA" id="ARBA00047969"/>
    </source>
</evidence>
<evidence type="ECO:0000259" key="25">
    <source>
        <dbReference type="Pfam" id="PF03061"/>
    </source>
</evidence>
<keyword evidence="9" id="KW-0809">Transit peptide</keyword>
<evidence type="ECO:0000256" key="20">
    <source>
        <dbReference type="ARBA" id="ARBA00047734"/>
    </source>
</evidence>
<comment type="catalytic activity">
    <reaction evidence="13">
        <text>(5Z,8Z,11Z,14Z)-eicosatetraenoyl-CoA + H2O = (5Z,8Z,11Z,14Z)-eicosatetraenoate + CoA + H(+)</text>
        <dbReference type="Rhea" id="RHEA:40151"/>
        <dbReference type="ChEBI" id="CHEBI:15377"/>
        <dbReference type="ChEBI" id="CHEBI:15378"/>
        <dbReference type="ChEBI" id="CHEBI:32395"/>
        <dbReference type="ChEBI" id="CHEBI:57287"/>
        <dbReference type="ChEBI" id="CHEBI:57368"/>
    </reaction>
    <physiologicalReaction direction="left-to-right" evidence="13">
        <dbReference type="Rhea" id="RHEA:40152"/>
    </physiologicalReaction>
</comment>
<dbReference type="Proteomes" id="UP000824091">
    <property type="component" value="Unassembled WGS sequence"/>
</dbReference>
<evidence type="ECO:0000256" key="6">
    <source>
        <dbReference type="ARBA" id="ARBA00022703"/>
    </source>
</evidence>
<accession>A0A9D1I2I2</accession>
<comment type="similarity">
    <text evidence="15">Belongs to the THEM4/THEM5 thioesterase family.</text>
</comment>
<gene>
    <name evidence="26" type="ORF">IAD16_01595</name>
</gene>
<dbReference type="InterPro" id="IPR052365">
    <property type="entry name" value="THEM4/THEM5_acyl-CoA_thioest"/>
</dbReference>
<feature type="domain" description="Thioesterase" evidence="25">
    <location>
        <begin position="58"/>
        <end position="138"/>
    </location>
</feature>
<evidence type="ECO:0000256" key="22">
    <source>
        <dbReference type="ARBA" id="ARBA00048074"/>
    </source>
</evidence>
<keyword evidence="4" id="KW-1003">Cell membrane</keyword>
<feature type="region of interest" description="Disordered" evidence="24">
    <location>
        <begin position="152"/>
        <end position="177"/>
    </location>
</feature>
<protein>
    <recommendedName>
        <fullName evidence="17">Acyl-coenzyme A thioesterase THEM4</fullName>
        <ecNumber evidence="16">3.1.2.2</ecNumber>
    </recommendedName>
    <alternativeName>
        <fullName evidence="18">Thioesterase superfamily member 4</fullName>
    </alternativeName>
</protein>
<evidence type="ECO:0000313" key="26">
    <source>
        <dbReference type="EMBL" id="HIU27058.1"/>
    </source>
</evidence>
<evidence type="ECO:0000256" key="4">
    <source>
        <dbReference type="ARBA" id="ARBA00022475"/>
    </source>
</evidence>
<dbReference type="GO" id="GO:0016787">
    <property type="term" value="F:hydrolase activity"/>
    <property type="evidence" value="ECO:0007669"/>
    <property type="project" value="UniProtKB-KW"/>
</dbReference>
<evidence type="ECO:0000256" key="13">
    <source>
        <dbReference type="ARBA" id="ARBA00035852"/>
    </source>
</evidence>
<name>A0A9D1I2I2_9FIRM</name>
<evidence type="ECO:0000256" key="12">
    <source>
        <dbReference type="ARBA" id="ARBA00023273"/>
    </source>
</evidence>
<evidence type="ECO:0000256" key="16">
    <source>
        <dbReference type="ARBA" id="ARBA00038848"/>
    </source>
</evidence>
<evidence type="ECO:0000256" key="9">
    <source>
        <dbReference type="ARBA" id="ARBA00022946"/>
    </source>
</evidence>
<dbReference type="AlphaFoldDB" id="A0A9D1I2I2"/>
<dbReference type="InterPro" id="IPR006683">
    <property type="entry name" value="Thioestr_dom"/>
</dbReference>